<name>A0A6H5G809_9HEMI</name>
<protein>
    <submittedName>
        <fullName evidence="1">Uncharacterized protein</fullName>
    </submittedName>
</protein>
<organism evidence="1 2">
    <name type="scientific">Nesidiocoris tenuis</name>
    <dbReference type="NCBI Taxonomy" id="355587"/>
    <lineage>
        <taxon>Eukaryota</taxon>
        <taxon>Metazoa</taxon>
        <taxon>Ecdysozoa</taxon>
        <taxon>Arthropoda</taxon>
        <taxon>Hexapoda</taxon>
        <taxon>Insecta</taxon>
        <taxon>Pterygota</taxon>
        <taxon>Neoptera</taxon>
        <taxon>Paraneoptera</taxon>
        <taxon>Hemiptera</taxon>
        <taxon>Heteroptera</taxon>
        <taxon>Panheteroptera</taxon>
        <taxon>Cimicomorpha</taxon>
        <taxon>Miridae</taxon>
        <taxon>Dicyphina</taxon>
        <taxon>Nesidiocoris</taxon>
    </lineage>
</organism>
<gene>
    <name evidence="1" type="ORF">NTEN_LOCUS4627</name>
</gene>
<accession>A0A6H5G809</accession>
<sequence length="171" mass="18634">MPRRGFASVPRPAFASVPRPAFASVPRPTFASVPVWSDKGKRSSCQVLISCYSQLVLTAFSNVLTAYSIHVTACPLGFVSMPRSGLYPCLGRASHPCLGGPLHPYLGRPSHHEPRLYSAGGLFHVRNPPGEDQGVPSIIYPIPCQPIALELNFSLGELKTRIRLSEKRLDN</sequence>
<evidence type="ECO:0000313" key="2">
    <source>
        <dbReference type="Proteomes" id="UP000479000"/>
    </source>
</evidence>
<reference evidence="1 2" key="1">
    <citation type="submission" date="2020-02" db="EMBL/GenBank/DDBJ databases">
        <authorList>
            <person name="Ferguson B K."/>
        </authorList>
    </citation>
    <scope>NUCLEOTIDE SEQUENCE [LARGE SCALE GENOMIC DNA]</scope>
</reference>
<feature type="non-terminal residue" evidence="1">
    <location>
        <position position="171"/>
    </location>
</feature>
<keyword evidence="2" id="KW-1185">Reference proteome</keyword>
<evidence type="ECO:0000313" key="1">
    <source>
        <dbReference type="EMBL" id="CAA9998344.1"/>
    </source>
</evidence>
<dbReference type="Proteomes" id="UP000479000">
    <property type="component" value="Unassembled WGS sequence"/>
</dbReference>
<proteinExistence type="predicted"/>
<dbReference type="EMBL" id="CADCXU010006938">
    <property type="protein sequence ID" value="CAA9998344.1"/>
    <property type="molecule type" value="Genomic_DNA"/>
</dbReference>
<dbReference type="AlphaFoldDB" id="A0A6H5G809"/>